<reference evidence="3" key="1">
    <citation type="journal article" date="2023" name="G3 (Bethesda)">
        <title>Whole genome assembly and annotation of the endangered Caribbean coral Acropora cervicornis.</title>
        <authorList>
            <person name="Selwyn J.D."/>
            <person name="Vollmer S.V."/>
        </authorList>
    </citation>
    <scope>NUCLEOTIDE SEQUENCE</scope>
    <source>
        <strain evidence="3">K2</strain>
    </source>
</reference>
<keyword evidence="4" id="KW-1185">Reference proteome</keyword>
<evidence type="ECO:0000313" key="4">
    <source>
        <dbReference type="Proteomes" id="UP001249851"/>
    </source>
</evidence>
<organism evidence="3 4">
    <name type="scientific">Acropora cervicornis</name>
    <name type="common">Staghorn coral</name>
    <dbReference type="NCBI Taxonomy" id="6130"/>
    <lineage>
        <taxon>Eukaryota</taxon>
        <taxon>Metazoa</taxon>
        <taxon>Cnidaria</taxon>
        <taxon>Anthozoa</taxon>
        <taxon>Hexacorallia</taxon>
        <taxon>Scleractinia</taxon>
        <taxon>Astrocoeniina</taxon>
        <taxon>Acroporidae</taxon>
        <taxon>Acropora</taxon>
    </lineage>
</organism>
<reference evidence="3" key="2">
    <citation type="journal article" date="2023" name="Science">
        <title>Genomic signatures of disease resistance in endangered staghorn corals.</title>
        <authorList>
            <person name="Vollmer S.V."/>
            <person name="Selwyn J.D."/>
            <person name="Despard B.A."/>
            <person name="Roesel C.L."/>
        </authorList>
    </citation>
    <scope>NUCLEOTIDE SEQUENCE</scope>
    <source>
        <strain evidence="3">K2</strain>
    </source>
</reference>
<keyword evidence="1" id="KW-0175">Coiled coil</keyword>
<dbReference type="EMBL" id="JARQWQ010000090">
    <property type="protein sequence ID" value="KAK2552065.1"/>
    <property type="molecule type" value="Genomic_DNA"/>
</dbReference>
<gene>
    <name evidence="3" type="ORF">P5673_026808</name>
</gene>
<feature type="region of interest" description="Disordered" evidence="2">
    <location>
        <begin position="1"/>
        <end position="47"/>
    </location>
</feature>
<feature type="compositionally biased region" description="Polar residues" evidence="2">
    <location>
        <begin position="33"/>
        <end position="47"/>
    </location>
</feature>
<proteinExistence type="predicted"/>
<evidence type="ECO:0000313" key="3">
    <source>
        <dbReference type="EMBL" id="KAK2552065.1"/>
    </source>
</evidence>
<sequence>MGQRKFHGGQFSGEYHPVKKIKTKEEEKKKRSNISFEGSTRDSSNPQDILKTVNELEKIDNLSRDCKRLTTENVNLKRTIQTLRKSLSVFHKTFSISEKKEYRFDKREFEPKKTSYKKEKLLKITSLKKKERGRQKKNTTEKLILLTRFTNSKYDFHIWSDHFNKGGGGGEERHIVSVHTSIVASGSGKHQSDVDYHVVHDTFGISNVSGLVGDNASTQKGKSNGLIANNSKAFGKEMFLVGCYPHILNIKLRRMCQASKEPPLPQSFIDTRWAYYHETLLGTSSMAKPVCAHTREDAKVR</sequence>
<name>A0AAD9UWE7_ACRCE</name>
<comment type="caution">
    <text evidence="3">The sequence shown here is derived from an EMBL/GenBank/DDBJ whole genome shotgun (WGS) entry which is preliminary data.</text>
</comment>
<dbReference type="AlphaFoldDB" id="A0AAD9UWE7"/>
<feature type="coiled-coil region" evidence="1">
    <location>
        <begin position="59"/>
        <end position="86"/>
    </location>
</feature>
<dbReference type="Proteomes" id="UP001249851">
    <property type="component" value="Unassembled WGS sequence"/>
</dbReference>
<evidence type="ECO:0000256" key="2">
    <source>
        <dbReference type="SAM" id="MobiDB-lite"/>
    </source>
</evidence>
<protein>
    <submittedName>
        <fullName evidence="3">Uncharacterized protein</fullName>
    </submittedName>
</protein>
<evidence type="ECO:0000256" key="1">
    <source>
        <dbReference type="SAM" id="Coils"/>
    </source>
</evidence>
<accession>A0AAD9UWE7</accession>